<feature type="repeat" description="FG-GAP" evidence="1">
    <location>
        <begin position="578"/>
        <end position="633"/>
    </location>
</feature>
<evidence type="ECO:0000256" key="1">
    <source>
        <dbReference type="PROSITE-ProRule" id="PRU00803"/>
    </source>
</evidence>
<name>A0A7S3CYN5_9EUKA</name>
<dbReference type="EMBL" id="HBIB01004391">
    <property type="protein sequence ID" value="CAE0240489.1"/>
    <property type="molecule type" value="Transcribed_RNA"/>
</dbReference>
<dbReference type="PANTHER" id="PTHR36220:SF1">
    <property type="entry name" value="GAMMA TUBULIN COMPLEX COMPONENT C-TERMINAL DOMAIN-CONTAINING PROTEIN"/>
    <property type="match status" value="1"/>
</dbReference>
<accession>A0A7S3CYN5</accession>
<sequence length="763" mass="82815">MSGDAKTIVLGTSDSSGRWVGVKIFHRASIFQSFKDGVSEVINVENDWNNRDVVAFALSSNGLTLAVYLDNFYSHIDGSFPEAVAVYERSSATSLFNESSSHAFSLKDLVSSSSLIEVGVVVSDDGEVIVTCNYANYGEGRRSLFLEIFEKTNTTAFTDHSPNLLTYSDGIFIPYLFAMSGDSCVIVVMGAEKILAFQRPDRSMPFSSYPTPTVLTSIPDLKSSGYLNLALGGKYFHPIVIGGTNLLDSNGSSGLYIVDQGCDTGFAGSNCSECAFGYYGPNCTECNCIGSRSICNDGRTGNGSCSCVSSWTGSNCDTFVPSYQVIRGDKSFEPHVHFLSKDGKNLWRTNILNATVTHFQRSSTVGYFPSDPIDIIDVVGTTYEDTGFGSGGLAISDDLKFMVAGITTYKQYSTSNGEGFVLLRSRSSVANPFSDVAPEIPPYSADRTTSNRFFDRLGERIAVSADGNVIVASSPETDKRISSIGAVWSGDLTVWERAVSSSPFDPPIVLNNPEPQYNYAYMGENCVCMDNAGLTIATAAAVRTSYTASSYPTALREGKVYVWIRPNRTVSFKDNLPTVLSDVGQRSSYYFGKSIALAGDGLTLVAGSPYFSDGAEREGAVFIFERAADGVFSNTSYLLVRQPQVLQVHPYANVYFGDSVAISDDGLTLAASAQGSPNRGMRAKSDDDYGYVRAYKRAARSDSFLTDTGRIYEHPNPITVNDYRQGYIYLNGDGSTLVTEFKLNNPDDKYDYVRGTLIFPSLE</sequence>
<gene>
    <name evidence="2" type="ORF">PBIL07802_LOCUS2648</name>
</gene>
<organism evidence="2">
    <name type="scientific">Palpitomonas bilix</name>
    <dbReference type="NCBI Taxonomy" id="652834"/>
    <lineage>
        <taxon>Eukaryota</taxon>
        <taxon>Eukaryota incertae sedis</taxon>
    </lineage>
</organism>
<dbReference type="PROSITE" id="PS51470">
    <property type="entry name" value="FG_GAP"/>
    <property type="match status" value="1"/>
</dbReference>
<evidence type="ECO:0008006" key="3">
    <source>
        <dbReference type="Google" id="ProtNLM"/>
    </source>
</evidence>
<proteinExistence type="predicted"/>
<reference evidence="2" key="1">
    <citation type="submission" date="2021-01" db="EMBL/GenBank/DDBJ databases">
        <authorList>
            <person name="Corre E."/>
            <person name="Pelletier E."/>
            <person name="Niang G."/>
            <person name="Scheremetjew M."/>
            <person name="Finn R."/>
            <person name="Kale V."/>
            <person name="Holt S."/>
            <person name="Cochrane G."/>
            <person name="Meng A."/>
            <person name="Brown T."/>
            <person name="Cohen L."/>
        </authorList>
    </citation>
    <scope>NUCLEOTIDE SEQUENCE</scope>
    <source>
        <strain evidence="2">NIES-2562</strain>
    </source>
</reference>
<evidence type="ECO:0000313" key="2">
    <source>
        <dbReference type="EMBL" id="CAE0240489.1"/>
    </source>
</evidence>
<dbReference type="InterPro" id="IPR013519">
    <property type="entry name" value="Int_alpha_beta-p"/>
</dbReference>
<protein>
    <recommendedName>
        <fullName evidence="3">EGF-like domain-containing protein</fullName>
    </recommendedName>
</protein>
<dbReference type="PANTHER" id="PTHR36220">
    <property type="entry name" value="UNNAMED PRODUCT"/>
    <property type="match status" value="1"/>
</dbReference>
<dbReference type="AlphaFoldDB" id="A0A7S3CYN5"/>